<sequence length="202" mass="22929">MAQNNIFDTFDEGIIPGGMRTKTEIKMLICYIFRAVKKPLSKELVVSAILEKALANYFETCSCFDDLVRLGNLKKSEKGEKLFELTKDGMMIADQLENNLAYSVKEKAYACTLELLEKQRIEKENKVTITQTENGCYVNCSISGGDMNLMNFQLYVPDINQARLVRKNFHKSPETVYKVMVALMTRNKDLIDEALSNIGSLL</sequence>
<evidence type="ECO:0000313" key="2">
    <source>
        <dbReference type="Proteomes" id="UP000824118"/>
    </source>
</evidence>
<evidence type="ECO:0000313" key="1">
    <source>
        <dbReference type="EMBL" id="HIU49541.1"/>
    </source>
</evidence>
<proteinExistence type="predicted"/>
<organism evidence="1 2">
    <name type="scientific">Candidatus Limousia pullorum</name>
    <dbReference type="NCBI Taxonomy" id="2840860"/>
    <lineage>
        <taxon>Bacteria</taxon>
        <taxon>Bacillati</taxon>
        <taxon>Bacillota</taxon>
        <taxon>Clostridia</taxon>
        <taxon>Eubacteriales</taxon>
        <taxon>Oscillospiraceae</taxon>
        <taxon>Oscillospiraceae incertae sedis</taxon>
        <taxon>Candidatus Limousia</taxon>
    </lineage>
</organism>
<gene>
    <name evidence="1" type="ORF">IAD22_00795</name>
</gene>
<dbReference type="InterPro" id="IPR025374">
    <property type="entry name" value="DUF4364"/>
</dbReference>
<accession>A0A9D1LX36</accession>
<reference evidence="1" key="1">
    <citation type="submission" date="2020-10" db="EMBL/GenBank/DDBJ databases">
        <authorList>
            <person name="Gilroy R."/>
        </authorList>
    </citation>
    <scope>NUCLEOTIDE SEQUENCE</scope>
    <source>
        <strain evidence="1">ChiGjej1B1-1684</strain>
    </source>
</reference>
<dbReference type="AlphaFoldDB" id="A0A9D1LX36"/>
<dbReference type="Proteomes" id="UP000824118">
    <property type="component" value="Unassembled WGS sequence"/>
</dbReference>
<comment type="caution">
    <text evidence="1">The sequence shown here is derived from an EMBL/GenBank/DDBJ whole genome shotgun (WGS) entry which is preliminary data.</text>
</comment>
<name>A0A9D1LX36_9FIRM</name>
<dbReference type="Pfam" id="PF14277">
    <property type="entry name" value="DUF4364"/>
    <property type="match status" value="1"/>
</dbReference>
<reference evidence="1" key="2">
    <citation type="journal article" date="2021" name="PeerJ">
        <title>Extensive microbial diversity within the chicken gut microbiome revealed by metagenomics and culture.</title>
        <authorList>
            <person name="Gilroy R."/>
            <person name="Ravi A."/>
            <person name="Getino M."/>
            <person name="Pursley I."/>
            <person name="Horton D.L."/>
            <person name="Alikhan N.F."/>
            <person name="Baker D."/>
            <person name="Gharbi K."/>
            <person name="Hall N."/>
            <person name="Watson M."/>
            <person name="Adriaenssens E.M."/>
            <person name="Foster-Nyarko E."/>
            <person name="Jarju S."/>
            <person name="Secka A."/>
            <person name="Antonio M."/>
            <person name="Oren A."/>
            <person name="Chaudhuri R.R."/>
            <person name="La Ragione R."/>
            <person name="Hildebrand F."/>
            <person name="Pallen M.J."/>
        </authorList>
    </citation>
    <scope>NUCLEOTIDE SEQUENCE</scope>
    <source>
        <strain evidence="1">ChiGjej1B1-1684</strain>
    </source>
</reference>
<dbReference type="EMBL" id="DVNG01000011">
    <property type="protein sequence ID" value="HIU49541.1"/>
    <property type="molecule type" value="Genomic_DNA"/>
</dbReference>
<protein>
    <submittedName>
        <fullName evidence="1">DUF4364 family protein</fullName>
    </submittedName>
</protein>